<reference evidence="8" key="1">
    <citation type="submission" date="2021-02" db="EMBL/GenBank/DDBJ databases">
        <title>Sulfurospirillum tamanensis sp. nov.</title>
        <authorList>
            <person name="Frolova A."/>
            <person name="Merkel A."/>
            <person name="Slobodkin A."/>
        </authorList>
    </citation>
    <scope>NUCLEOTIDE SEQUENCE</scope>
    <source>
        <strain evidence="8">T05b</strain>
    </source>
</reference>
<evidence type="ECO:0000256" key="3">
    <source>
        <dbReference type="ARBA" id="ARBA00022691"/>
    </source>
</evidence>
<dbReference type="RefSeq" id="WP_205459667.1">
    <property type="nucleotide sequence ID" value="NZ_JAFHKK010000024.1"/>
</dbReference>
<sequence>MIICPYCAHACHLEEGQVGRCGVNQNIQNTLKTLVYGHPEALHVDPVEKKPLYHFLPGSLTLSLGTAGCNFVCDFCQNWQLSQVVPKTFARTLSPEAIVALAQEKGCASISYTYNEPTIFFPYAKDIGLCAREAGLKNIWVSNGFFSQETLRALPFFVDAANIDLKAFNPTTYKRLGGRLEVVCDNLIGLKDLGIWTEVTTLLIPSQNDSEEEVRALARFIATELGATTPWHVSAFFPTYKQTDLPPTSAQSLLRAKAIGHEEGLATIYLGNVGLDNPTHCLTCKALLIERDGFKSRILGLKEGKCLTCNRPLEGVFL</sequence>
<protein>
    <submittedName>
        <fullName evidence="8">AmmeMemoRadiSam system radical SAM enzyme</fullName>
    </submittedName>
</protein>
<evidence type="ECO:0000313" key="8">
    <source>
        <dbReference type="EMBL" id="MBN2965120.1"/>
    </source>
</evidence>
<evidence type="ECO:0000256" key="5">
    <source>
        <dbReference type="ARBA" id="ARBA00023004"/>
    </source>
</evidence>
<keyword evidence="4" id="KW-0479">Metal-binding</keyword>
<dbReference type="SFLD" id="SFLDS00029">
    <property type="entry name" value="Radical_SAM"/>
    <property type="match status" value="1"/>
</dbReference>
<dbReference type="InterPro" id="IPR016431">
    <property type="entry name" value="Pyrv-formate_lyase-activ_prd"/>
</dbReference>
<gene>
    <name evidence="8" type="primary">amrS</name>
    <name evidence="8" type="ORF">JWV37_10030</name>
</gene>
<keyword evidence="9" id="KW-1185">Reference proteome</keyword>
<keyword evidence="5" id="KW-0408">Iron</keyword>
<dbReference type="InterPro" id="IPR007197">
    <property type="entry name" value="rSAM"/>
</dbReference>
<dbReference type="InterPro" id="IPR013785">
    <property type="entry name" value="Aldolase_TIM"/>
</dbReference>
<dbReference type="PANTHER" id="PTHR30352:SF5">
    <property type="entry name" value="PYRUVATE FORMATE-LYASE 1-ACTIVATING ENZYME"/>
    <property type="match status" value="1"/>
</dbReference>
<dbReference type="Gene3D" id="3.20.20.70">
    <property type="entry name" value="Aldolase class I"/>
    <property type="match status" value="1"/>
</dbReference>
<dbReference type="SFLD" id="SFLDG01101">
    <property type="entry name" value="Uncharacterised_Radical_SAM_Su"/>
    <property type="match status" value="1"/>
</dbReference>
<name>A0ABS2WU45_9BACT</name>
<evidence type="ECO:0000256" key="2">
    <source>
        <dbReference type="ARBA" id="ARBA00022485"/>
    </source>
</evidence>
<organism evidence="8 9">
    <name type="scientific">Sulfurospirillum tamanense</name>
    <dbReference type="NCBI Taxonomy" id="2813362"/>
    <lineage>
        <taxon>Bacteria</taxon>
        <taxon>Pseudomonadati</taxon>
        <taxon>Campylobacterota</taxon>
        <taxon>Epsilonproteobacteria</taxon>
        <taxon>Campylobacterales</taxon>
        <taxon>Sulfurospirillaceae</taxon>
        <taxon>Sulfurospirillum</taxon>
    </lineage>
</organism>
<dbReference type="InterPro" id="IPR027596">
    <property type="entry name" value="AmmeMemoSam_rS"/>
</dbReference>
<dbReference type="Pfam" id="PF04055">
    <property type="entry name" value="Radical_SAM"/>
    <property type="match status" value="1"/>
</dbReference>
<dbReference type="PROSITE" id="PS51918">
    <property type="entry name" value="RADICAL_SAM"/>
    <property type="match status" value="1"/>
</dbReference>
<keyword evidence="3" id="KW-0949">S-adenosyl-L-methionine</keyword>
<comment type="cofactor">
    <cofactor evidence="1">
        <name>[4Fe-4S] cluster</name>
        <dbReference type="ChEBI" id="CHEBI:49883"/>
    </cofactor>
</comment>
<dbReference type="InterPro" id="IPR058240">
    <property type="entry name" value="rSAM_sf"/>
</dbReference>
<dbReference type="PIRSF" id="PIRSF004869">
    <property type="entry name" value="PflX_prd"/>
    <property type="match status" value="1"/>
</dbReference>
<dbReference type="EMBL" id="JAFHKK010000024">
    <property type="protein sequence ID" value="MBN2965120.1"/>
    <property type="molecule type" value="Genomic_DNA"/>
</dbReference>
<feature type="domain" description="Radical SAM core" evidence="7">
    <location>
        <begin position="54"/>
        <end position="266"/>
    </location>
</feature>
<accession>A0ABS2WU45</accession>
<evidence type="ECO:0000313" key="9">
    <source>
        <dbReference type="Proteomes" id="UP000703590"/>
    </source>
</evidence>
<keyword evidence="6" id="KW-0411">Iron-sulfur</keyword>
<dbReference type="NCBIfam" id="TIGR04337">
    <property type="entry name" value="AmmeMemoSam_rS"/>
    <property type="match status" value="1"/>
</dbReference>
<keyword evidence="2" id="KW-0004">4Fe-4S</keyword>
<dbReference type="CDD" id="cd01335">
    <property type="entry name" value="Radical_SAM"/>
    <property type="match status" value="1"/>
</dbReference>
<dbReference type="Proteomes" id="UP000703590">
    <property type="component" value="Unassembled WGS sequence"/>
</dbReference>
<proteinExistence type="predicted"/>
<evidence type="ECO:0000256" key="4">
    <source>
        <dbReference type="ARBA" id="ARBA00022723"/>
    </source>
</evidence>
<dbReference type="SUPFAM" id="SSF102114">
    <property type="entry name" value="Radical SAM enzymes"/>
    <property type="match status" value="1"/>
</dbReference>
<dbReference type="InterPro" id="IPR034457">
    <property type="entry name" value="Organic_radical-activating"/>
</dbReference>
<evidence type="ECO:0000256" key="1">
    <source>
        <dbReference type="ARBA" id="ARBA00001966"/>
    </source>
</evidence>
<comment type="caution">
    <text evidence="8">The sequence shown here is derived from an EMBL/GenBank/DDBJ whole genome shotgun (WGS) entry which is preliminary data.</text>
</comment>
<reference evidence="8" key="2">
    <citation type="submission" date="2021-02" db="EMBL/GenBank/DDBJ databases">
        <authorList>
            <person name="Merkel A.Y."/>
        </authorList>
    </citation>
    <scope>NUCLEOTIDE SEQUENCE</scope>
    <source>
        <strain evidence="8">T05b</strain>
    </source>
</reference>
<evidence type="ECO:0000256" key="6">
    <source>
        <dbReference type="ARBA" id="ARBA00023014"/>
    </source>
</evidence>
<evidence type="ECO:0000259" key="7">
    <source>
        <dbReference type="PROSITE" id="PS51918"/>
    </source>
</evidence>
<dbReference type="PANTHER" id="PTHR30352">
    <property type="entry name" value="PYRUVATE FORMATE-LYASE-ACTIVATING ENZYME"/>
    <property type="match status" value="1"/>
</dbReference>